<accession>A0A0E9PBG9</accession>
<proteinExistence type="predicted"/>
<dbReference type="AlphaFoldDB" id="A0A0E9PBG9"/>
<sequence>MSQPRKSITDDAPCKNKHIFRFVSFCRRGASL</sequence>
<name>A0A0E9PBG9_ANGAN</name>
<reference evidence="1" key="1">
    <citation type="submission" date="2014-11" db="EMBL/GenBank/DDBJ databases">
        <authorList>
            <person name="Amaro Gonzalez C."/>
        </authorList>
    </citation>
    <scope>NUCLEOTIDE SEQUENCE</scope>
</reference>
<dbReference type="EMBL" id="GBXM01107212">
    <property type="protein sequence ID" value="JAH01365.1"/>
    <property type="molecule type" value="Transcribed_RNA"/>
</dbReference>
<protein>
    <submittedName>
        <fullName evidence="1">Uncharacterized protein</fullName>
    </submittedName>
</protein>
<organism evidence="1">
    <name type="scientific">Anguilla anguilla</name>
    <name type="common">European freshwater eel</name>
    <name type="synonym">Muraena anguilla</name>
    <dbReference type="NCBI Taxonomy" id="7936"/>
    <lineage>
        <taxon>Eukaryota</taxon>
        <taxon>Metazoa</taxon>
        <taxon>Chordata</taxon>
        <taxon>Craniata</taxon>
        <taxon>Vertebrata</taxon>
        <taxon>Euteleostomi</taxon>
        <taxon>Actinopterygii</taxon>
        <taxon>Neopterygii</taxon>
        <taxon>Teleostei</taxon>
        <taxon>Anguilliformes</taxon>
        <taxon>Anguillidae</taxon>
        <taxon>Anguilla</taxon>
    </lineage>
</organism>
<reference evidence="1" key="2">
    <citation type="journal article" date="2015" name="Fish Shellfish Immunol.">
        <title>Early steps in the European eel (Anguilla anguilla)-Vibrio vulnificus interaction in the gills: Role of the RtxA13 toxin.</title>
        <authorList>
            <person name="Callol A."/>
            <person name="Pajuelo D."/>
            <person name="Ebbesson L."/>
            <person name="Teles M."/>
            <person name="MacKenzie S."/>
            <person name="Amaro C."/>
        </authorList>
    </citation>
    <scope>NUCLEOTIDE SEQUENCE</scope>
</reference>
<evidence type="ECO:0000313" key="1">
    <source>
        <dbReference type="EMBL" id="JAH01365.1"/>
    </source>
</evidence>